<dbReference type="CDD" id="cd16449">
    <property type="entry name" value="RING-HC"/>
    <property type="match status" value="1"/>
</dbReference>
<keyword evidence="3" id="KW-0862">Zinc</keyword>
<feature type="domain" description="RING-type" evidence="6">
    <location>
        <begin position="498"/>
        <end position="536"/>
    </location>
</feature>
<feature type="region of interest" description="Disordered" evidence="5">
    <location>
        <begin position="1"/>
        <end position="47"/>
    </location>
</feature>
<keyword evidence="2 4" id="KW-0863">Zinc-finger</keyword>
<proteinExistence type="predicted"/>
<dbReference type="InterPro" id="IPR001841">
    <property type="entry name" value="Znf_RING"/>
</dbReference>
<evidence type="ECO:0000256" key="1">
    <source>
        <dbReference type="ARBA" id="ARBA00022723"/>
    </source>
</evidence>
<evidence type="ECO:0000256" key="5">
    <source>
        <dbReference type="SAM" id="MobiDB-lite"/>
    </source>
</evidence>
<dbReference type="OrthoDB" id="5599945at2759"/>
<dbReference type="Proteomes" id="UP000271241">
    <property type="component" value="Unassembled WGS sequence"/>
</dbReference>
<dbReference type="Pfam" id="PF13920">
    <property type="entry name" value="zf-C3HC4_3"/>
    <property type="match status" value="1"/>
</dbReference>
<dbReference type="InterPro" id="IPR017907">
    <property type="entry name" value="Znf_RING_CS"/>
</dbReference>
<dbReference type="PROSITE" id="PS50089">
    <property type="entry name" value="ZF_RING_2"/>
    <property type="match status" value="1"/>
</dbReference>
<dbReference type="AlphaFoldDB" id="A0A4P9XYF3"/>
<evidence type="ECO:0000256" key="3">
    <source>
        <dbReference type="ARBA" id="ARBA00022833"/>
    </source>
</evidence>
<dbReference type="GO" id="GO:0008270">
    <property type="term" value="F:zinc ion binding"/>
    <property type="evidence" value="ECO:0007669"/>
    <property type="project" value="UniProtKB-KW"/>
</dbReference>
<gene>
    <name evidence="7" type="ORF">THASP1DRAFT_27777</name>
</gene>
<keyword evidence="8" id="KW-1185">Reference proteome</keyword>
<feature type="compositionally biased region" description="Low complexity" evidence="5">
    <location>
        <begin position="17"/>
        <end position="28"/>
    </location>
</feature>
<evidence type="ECO:0000256" key="2">
    <source>
        <dbReference type="ARBA" id="ARBA00022771"/>
    </source>
</evidence>
<accession>A0A4P9XYF3</accession>
<dbReference type="PROSITE" id="PS00518">
    <property type="entry name" value="ZF_RING_1"/>
    <property type="match status" value="1"/>
</dbReference>
<evidence type="ECO:0000313" key="7">
    <source>
        <dbReference type="EMBL" id="RKP10450.1"/>
    </source>
</evidence>
<sequence length="570" mass="63267">MTRNQPQSPPALSLYEPSSPLSFSLGLDSDSDDNGNDTEANRFAPKEGASLLTTETVGANKSSKLAEDACHFLATYEPEYGARSKKRLCANDDKDSDGNNDIFQREATEKAVTPTHRQSPLRDVTMQRKKLRSSVDFPQSQPAWDLTRPWCAESAIDWHPPVDENLFDRTFHRHTQTTSAISEVESTREDSRLFGVGLFEDEFITEEDLARAAEKLGEDACIAPERMASDLLARLLHASDPMEDSALLEAKYAAHSLNVYEDTLLCLAVGQGRLQVTTEKIVWSGEVVPSGSGLAEDTIVREGVHAPQATLAFFFTRLSDVRTKHLENEPPVLMITVDHSLFLQFAFSRGLPKLADMCAATIKSAIQITNRRRKPSAAVTPDEATEEVDEAHRSTYDTGNDLLMHFSTASDQETRVAESTATRNAIVKDLELRLFACADLRHDVVEAQKCRDAALAAAHLTYFDTLRRLSGALARNVQELGTSKMLDTGESTAALVECKLCYAEKDTHVIEPCGHRLCGTCALRLCETSRQCPWDRVIYDEIRLQRKGLCKALVELKDPVSQEARQSEMQ</sequence>
<evidence type="ECO:0000256" key="4">
    <source>
        <dbReference type="PROSITE-ProRule" id="PRU00175"/>
    </source>
</evidence>
<reference evidence="8" key="1">
    <citation type="journal article" date="2018" name="Nat. Microbiol.">
        <title>Leveraging single-cell genomics to expand the fungal tree of life.</title>
        <authorList>
            <person name="Ahrendt S.R."/>
            <person name="Quandt C.A."/>
            <person name="Ciobanu D."/>
            <person name="Clum A."/>
            <person name="Salamov A."/>
            <person name="Andreopoulos B."/>
            <person name="Cheng J.F."/>
            <person name="Woyke T."/>
            <person name="Pelin A."/>
            <person name="Henrissat B."/>
            <person name="Reynolds N.K."/>
            <person name="Benny G.L."/>
            <person name="Smith M.E."/>
            <person name="James T.Y."/>
            <person name="Grigoriev I.V."/>
        </authorList>
    </citation>
    <scope>NUCLEOTIDE SEQUENCE [LARGE SCALE GENOMIC DNA]</scope>
    <source>
        <strain evidence="8">RSA 1356</strain>
    </source>
</reference>
<dbReference type="EMBL" id="KZ992452">
    <property type="protein sequence ID" value="RKP10450.1"/>
    <property type="molecule type" value="Genomic_DNA"/>
</dbReference>
<keyword evidence="1" id="KW-0479">Metal-binding</keyword>
<organism evidence="7 8">
    <name type="scientific">Thamnocephalis sphaerospora</name>
    <dbReference type="NCBI Taxonomy" id="78915"/>
    <lineage>
        <taxon>Eukaryota</taxon>
        <taxon>Fungi</taxon>
        <taxon>Fungi incertae sedis</taxon>
        <taxon>Zoopagomycota</taxon>
        <taxon>Zoopagomycotina</taxon>
        <taxon>Zoopagomycetes</taxon>
        <taxon>Zoopagales</taxon>
        <taxon>Sigmoideomycetaceae</taxon>
        <taxon>Thamnocephalis</taxon>
    </lineage>
</organism>
<evidence type="ECO:0000313" key="8">
    <source>
        <dbReference type="Proteomes" id="UP000271241"/>
    </source>
</evidence>
<dbReference type="Gene3D" id="3.30.40.10">
    <property type="entry name" value="Zinc/RING finger domain, C3HC4 (zinc finger)"/>
    <property type="match status" value="1"/>
</dbReference>
<dbReference type="SUPFAM" id="SSF57850">
    <property type="entry name" value="RING/U-box"/>
    <property type="match status" value="1"/>
</dbReference>
<name>A0A4P9XYF3_9FUNG</name>
<protein>
    <recommendedName>
        <fullName evidence="6">RING-type domain-containing protein</fullName>
    </recommendedName>
</protein>
<dbReference type="InterPro" id="IPR013083">
    <property type="entry name" value="Znf_RING/FYVE/PHD"/>
</dbReference>
<dbReference type="STRING" id="78915.A0A4P9XYF3"/>
<evidence type="ECO:0000259" key="6">
    <source>
        <dbReference type="PROSITE" id="PS50089"/>
    </source>
</evidence>